<dbReference type="RefSeq" id="WP_021724496.1">
    <property type="nucleotide sequence ID" value="NZ_PQVK01000136.1"/>
</dbReference>
<comment type="similarity">
    <text evidence="1">Belongs to the helicase family. UvrD subfamily.</text>
</comment>
<dbReference type="CDD" id="cd18807">
    <property type="entry name" value="SF1_C_UvrD"/>
    <property type="match status" value="1"/>
</dbReference>
<dbReference type="GO" id="GO:0003677">
    <property type="term" value="F:DNA binding"/>
    <property type="evidence" value="ECO:0007669"/>
    <property type="project" value="UniProtKB-KW"/>
</dbReference>
<dbReference type="InterPro" id="IPR013986">
    <property type="entry name" value="DExx_box_DNA_helicase_dom_sf"/>
</dbReference>
<dbReference type="NCBIfam" id="NF008743">
    <property type="entry name" value="PRK11773.1"/>
    <property type="match status" value="1"/>
</dbReference>
<dbReference type="Proteomes" id="UP000254465">
    <property type="component" value="Unassembled WGS sequence"/>
</dbReference>
<dbReference type="SUPFAM" id="SSF52540">
    <property type="entry name" value="P-loop containing nucleoside triphosphate hydrolases"/>
    <property type="match status" value="1"/>
</dbReference>
<evidence type="ECO:0000256" key="4">
    <source>
        <dbReference type="ARBA" id="ARBA00022763"/>
    </source>
</evidence>
<dbReference type="EMBL" id="UGHK01000002">
    <property type="protein sequence ID" value="STO71456.1"/>
    <property type="molecule type" value="Genomic_DNA"/>
</dbReference>
<evidence type="ECO:0000256" key="12">
    <source>
        <dbReference type="ARBA" id="ARBA00034808"/>
    </source>
</evidence>
<name>A0A377I853_AVIPA</name>
<evidence type="ECO:0000256" key="7">
    <source>
        <dbReference type="ARBA" id="ARBA00022840"/>
    </source>
</evidence>
<sequence>MDISELLDGLNDKQREAVAAPLGNYLVLAGAGSGKTRVLTYRIAWLIAVEQISEGSIMAVTFTNKAAAEMRHRIESTLAKYSSQRILGMWIGTFHSIAHRLLRAHYADAGLPQDFQILDCDDQLRLVKRLIKLHNIDEQAFPPKQACWYINNKKEEGLRPQQIDDNNDRQERTWIKIYQIYQDACDRAGLLDFAELLLRAYELWLKKPLILQRYQQRFSQILVDEFQDTNKIQYAWIKLLVGDTGKIMIVGDDDQSIYGWRGAQVENIHRFLEDFHQAQTIRLEQNYRSTSNILNSANHLIANNSNRLGKELWTEGEQGDPVGIYAAFNEIDEAQFVANQINICLDEGGKLNDCAILYRSNSQSRVIEEALIRAQIPYRIYGGLRFFERQEIKDALAYLRLIANRFDDAAFERVINTPARGIGDRTLDVLRQLTRERQITLWQAIQVAIQENRLAGRSATALLRFTELINSLQQDTAEMPLFAQTDFVIKHSGLYQMYKQEKGEKGEVRIENLEELVSATREFIKPEDAEEMTDLMAFLTHASLESGEEQASPHQASVQMMTLHSAKGLEFERVFIVGVEEGIFPSARSFEEGRMEEERRLAYVGITRAKQKLTISYAESRRLYGKEERHLPSRFIEELPKECIQEVRLRGTVTRACNRAAVGALNTSSTQNDSGWKMGQKVKHAKFGNGTIINVEGSDNNTRLQIAFQGEGIKWLIATLANLERIN</sequence>
<evidence type="ECO:0000256" key="10">
    <source>
        <dbReference type="ARBA" id="ARBA00023235"/>
    </source>
</evidence>
<evidence type="ECO:0000256" key="9">
    <source>
        <dbReference type="ARBA" id="ARBA00023204"/>
    </source>
</evidence>
<dbReference type="GO" id="GO:0000725">
    <property type="term" value="P:recombinational repair"/>
    <property type="evidence" value="ECO:0007669"/>
    <property type="project" value="TreeGrafter"/>
</dbReference>
<proteinExistence type="inferred from homology"/>
<dbReference type="InterPro" id="IPR005753">
    <property type="entry name" value="DNA_helicase_ATP-dep_UvrD"/>
</dbReference>
<dbReference type="PROSITE" id="PS51217">
    <property type="entry name" value="UVRD_HELICASE_CTER"/>
    <property type="match status" value="1"/>
</dbReference>
<feature type="domain" description="UvrD-like helicase C-terminal" evidence="18">
    <location>
        <begin position="291"/>
        <end position="568"/>
    </location>
</feature>
<evidence type="ECO:0000256" key="14">
    <source>
        <dbReference type="ARBA" id="ARBA00048988"/>
    </source>
</evidence>
<dbReference type="GO" id="GO:0033202">
    <property type="term" value="C:DNA helicase complex"/>
    <property type="evidence" value="ECO:0007669"/>
    <property type="project" value="TreeGrafter"/>
</dbReference>
<dbReference type="AlphaFoldDB" id="A0A377I853"/>
<evidence type="ECO:0000256" key="8">
    <source>
        <dbReference type="ARBA" id="ARBA00023125"/>
    </source>
</evidence>
<keyword evidence="3 16" id="KW-0547">Nucleotide-binding</keyword>
<evidence type="ECO:0000256" key="5">
    <source>
        <dbReference type="ARBA" id="ARBA00022801"/>
    </source>
</evidence>
<dbReference type="Gene3D" id="1.10.10.160">
    <property type="match status" value="1"/>
</dbReference>
<dbReference type="PANTHER" id="PTHR11070:SF2">
    <property type="entry name" value="ATP-DEPENDENT DNA HELICASE SRS2"/>
    <property type="match status" value="1"/>
</dbReference>
<dbReference type="GO" id="GO:0005829">
    <property type="term" value="C:cytosol"/>
    <property type="evidence" value="ECO:0007669"/>
    <property type="project" value="TreeGrafter"/>
</dbReference>
<evidence type="ECO:0000313" key="19">
    <source>
        <dbReference type="EMBL" id="STO71456.1"/>
    </source>
</evidence>
<dbReference type="Pfam" id="PF21196">
    <property type="entry name" value="PcrA_UvrD_tudor"/>
    <property type="match status" value="1"/>
</dbReference>
<dbReference type="Gene3D" id="3.40.50.300">
    <property type="entry name" value="P-loop containing nucleotide triphosphate hydrolases"/>
    <property type="match status" value="2"/>
</dbReference>
<dbReference type="FunFam" id="1.10.10.160:FF:000002">
    <property type="entry name" value="DNA helicase"/>
    <property type="match status" value="1"/>
</dbReference>
<keyword evidence="6 16" id="KW-0347">Helicase</keyword>
<dbReference type="GO" id="GO:0043138">
    <property type="term" value="F:3'-5' DNA helicase activity"/>
    <property type="evidence" value="ECO:0007669"/>
    <property type="project" value="UniProtKB-EC"/>
</dbReference>
<dbReference type="InterPro" id="IPR000212">
    <property type="entry name" value="DNA_helicase_UvrD/REP"/>
</dbReference>
<dbReference type="GO" id="GO:0016887">
    <property type="term" value="F:ATP hydrolysis activity"/>
    <property type="evidence" value="ECO:0007669"/>
    <property type="project" value="RHEA"/>
</dbReference>
<dbReference type="FunFam" id="3.40.50.300:FF:001201">
    <property type="entry name" value="ATP-dependent DNA helicase UvrD2"/>
    <property type="match status" value="1"/>
</dbReference>
<keyword evidence="5 16" id="KW-0378">Hydrolase</keyword>
<accession>A0A377I853</accession>
<keyword evidence="9" id="KW-0234">DNA repair</keyword>
<reference evidence="19 20" key="1">
    <citation type="submission" date="2018-06" db="EMBL/GenBank/DDBJ databases">
        <authorList>
            <consortium name="Pathogen Informatics"/>
            <person name="Doyle S."/>
        </authorList>
    </citation>
    <scope>NUCLEOTIDE SEQUENCE [LARGE SCALE GENOMIC DNA]</scope>
    <source>
        <strain evidence="19 20">NCTC11296</strain>
    </source>
</reference>
<feature type="domain" description="UvrD-like helicase ATP-binding" evidence="17">
    <location>
        <begin position="8"/>
        <end position="290"/>
    </location>
</feature>
<dbReference type="PANTHER" id="PTHR11070">
    <property type="entry name" value="UVRD / RECB / PCRA DNA HELICASE FAMILY MEMBER"/>
    <property type="match status" value="1"/>
</dbReference>
<organism evidence="19 20">
    <name type="scientific">Avibacterium paragallinarum</name>
    <name type="common">Haemophilus gallinarum</name>
    <dbReference type="NCBI Taxonomy" id="728"/>
    <lineage>
        <taxon>Bacteria</taxon>
        <taxon>Pseudomonadati</taxon>
        <taxon>Pseudomonadota</taxon>
        <taxon>Gammaproteobacteria</taxon>
        <taxon>Pasteurellales</taxon>
        <taxon>Pasteurellaceae</taxon>
        <taxon>Avibacterium</taxon>
    </lineage>
</organism>
<evidence type="ECO:0000256" key="15">
    <source>
        <dbReference type="ARBA" id="ARBA00074869"/>
    </source>
</evidence>
<evidence type="ECO:0000259" key="18">
    <source>
        <dbReference type="PROSITE" id="PS51217"/>
    </source>
</evidence>
<evidence type="ECO:0000256" key="13">
    <source>
        <dbReference type="ARBA" id="ARBA00034923"/>
    </source>
</evidence>
<evidence type="ECO:0000256" key="3">
    <source>
        <dbReference type="ARBA" id="ARBA00022741"/>
    </source>
</evidence>
<protein>
    <recommendedName>
        <fullName evidence="15">DNA helicase II</fullName>
        <ecNumber evidence="12">5.6.2.4</ecNumber>
    </recommendedName>
    <alternativeName>
        <fullName evidence="13">DNA 3'-5' helicase II</fullName>
    </alternativeName>
</protein>
<dbReference type="NCBIfam" id="TIGR01075">
    <property type="entry name" value="uvrD"/>
    <property type="match status" value="1"/>
</dbReference>
<keyword evidence="7 16" id="KW-0067">ATP-binding</keyword>
<keyword evidence="10" id="KW-0413">Isomerase</keyword>
<evidence type="ECO:0000256" key="11">
    <source>
        <dbReference type="ARBA" id="ARBA00034617"/>
    </source>
</evidence>
<dbReference type="InterPro" id="IPR014016">
    <property type="entry name" value="UvrD-like_ATP-bd"/>
</dbReference>
<evidence type="ECO:0000256" key="6">
    <source>
        <dbReference type="ARBA" id="ARBA00022806"/>
    </source>
</evidence>
<dbReference type="GO" id="GO:0006260">
    <property type="term" value="P:DNA replication"/>
    <property type="evidence" value="ECO:0007669"/>
    <property type="project" value="UniProtKB-KW"/>
</dbReference>
<dbReference type="Pfam" id="PF00580">
    <property type="entry name" value="UvrD-helicase"/>
    <property type="match status" value="1"/>
</dbReference>
<evidence type="ECO:0000313" key="20">
    <source>
        <dbReference type="Proteomes" id="UP000254465"/>
    </source>
</evidence>
<dbReference type="PROSITE" id="PS51198">
    <property type="entry name" value="UVRD_HELICASE_ATP_BIND"/>
    <property type="match status" value="1"/>
</dbReference>
<evidence type="ECO:0000256" key="1">
    <source>
        <dbReference type="ARBA" id="ARBA00009922"/>
    </source>
</evidence>
<dbReference type="GO" id="GO:0005524">
    <property type="term" value="F:ATP binding"/>
    <property type="evidence" value="ECO:0007669"/>
    <property type="project" value="UniProtKB-UniRule"/>
</dbReference>
<dbReference type="EC" id="5.6.2.4" evidence="12"/>
<dbReference type="GO" id="GO:0042802">
    <property type="term" value="F:identical protein binding"/>
    <property type="evidence" value="ECO:0007669"/>
    <property type="project" value="UniProtKB-ARBA"/>
</dbReference>
<evidence type="ECO:0000256" key="16">
    <source>
        <dbReference type="PROSITE-ProRule" id="PRU00560"/>
    </source>
</evidence>
<keyword evidence="2" id="KW-0235">DNA replication</keyword>
<keyword evidence="8" id="KW-0238">DNA-binding</keyword>
<dbReference type="Pfam" id="PF13361">
    <property type="entry name" value="UvrD_C"/>
    <property type="match status" value="1"/>
</dbReference>
<feature type="binding site" evidence="16">
    <location>
        <begin position="29"/>
        <end position="36"/>
    </location>
    <ligand>
        <name>ATP</name>
        <dbReference type="ChEBI" id="CHEBI:30616"/>
    </ligand>
</feature>
<gene>
    <name evidence="19" type="primary">uvrD</name>
    <name evidence="19" type="ORF">NCTC11296_01357</name>
</gene>
<keyword evidence="4" id="KW-0227">DNA damage</keyword>
<comment type="catalytic activity">
    <reaction evidence="11">
        <text>Couples ATP hydrolysis with the unwinding of duplex DNA by translocating in the 3'-5' direction.</text>
        <dbReference type="EC" id="5.6.2.4"/>
    </reaction>
</comment>
<dbReference type="FunFam" id="1.10.486.10:FF:000001">
    <property type="entry name" value="DNA helicase"/>
    <property type="match status" value="1"/>
</dbReference>
<dbReference type="CDD" id="cd17932">
    <property type="entry name" value="DEXQc_UvrD"/>
    <property type="match status" value="1"/>
</dbReference>
<dbReference type="InterPro" id="IPR027417">
    <property type="entry name" value="P-loop_NTPase"/>
</dbReference>
<dbReference type="Gene3D" id="1.10.486.10">
    <property type="entry name" value="PCRA, domain 4"/>
    <property type="match status" value="1"/>
</dbReference>
<comment type="catalytic activity">
    <reaction evidence="14">
        <text>ATP + H2O = ADP + phosphate + H(+)</text>
        <dbReference type="Rhea" id="RHEA:13065"/>
        <dbReference type="ChEBI" id="CHEBI:15377"/>
        <dbReference type="ChEBI" id="CHEBI:15378"/>
        <dbReference type="ChEBI" id="CHEBI:30616"/>
        <dbReference type="ChEBI" id="CHEBI:43474"/>
        <dbReference type="ChEBI" id="CHEBI:456216"/>
        <dbReference type="EC" id="5.6.2.4"/>
    </reaction>
</comment>
<evidence type="ECO:0000259" key="17">
    <source>
        <dbReference type="PROSITE" id="PS51198"/>
    </source>
</evidence>
<dbReference type="InterPro" id="IPR014017">
    <property type="entry name" value="DNA_helicase_UvrD-like_C"/>
</dbReference>
<evidence type="ECO:0000256" key="2">
    <source>
        <dbReference type="ARBA" id="ARBA00022705"/>
    </source>
</evidence>